<evidence type="ECO:0000256" key="3">
    <source>
        <dbReference type="ARBA" id="ARBA00022692"/>
    </source>
</evidence>
<organism evidence="7 8">
    <name type="scientific">Flavobacterium quisquiliarum</name>
    <dbReference type="NCBI Taxonomy" id="1834436"/>
    <lineage>
        <taxon>Bacteria</taxon>
        <taxon>Pseudomonadati</taxon>
        <taxon>Bacteroidota</taxon>
        <taxon>Flavobacteriia</taxon>
        <taxon>Flavobacteriales</taxon>
        <taxon>Flavobacteriaceae</taxon>
        <taxon>Flavobacterium</taxon>
    </lineage>
</organism>
<feature type="transmembrane region" description="Helical" evidence="6">
    <location>
        <begin position="372"/>
        <end position="394"/>
    </location>
</feature>
<feature type="transmembrane region" description="Helical" evidence="6">
    <location>
        <begin position="259"/>
        <end position="285"/>
    </location>
</feature>
<feature type="transmembrane region" description="Helical" evidence="6">
    <location>
        <begin position="124"/>
        <end position="144"/>
    </location>
</feature>
<evidence type="ECO:0000256" key="2">
    <source>
        <dbReference type="ARBA" id="ARBA00022475"/>
    </source>
</evidence>
<feature type="transmembrane region" description="Helical" evidence="6">
    <location>
        <begin position="12"/>
        <end position="30"/>
    </location>
</feature>
<dbReference type="InterPro" id="IPR050833">
    <property type="entry name" value="Poly_Biosynth_Transport"/>
</dbReference>
<evidence type="ECO:0000256" key="4">
    <source>
        <dbReference type="ARBA" id="ARBA00022989"/>
    </source>
</evidence>
<keyword evidence="2" id="KW-1003">Cell membrane</keyword>
<feature type="transmembrane region" description="Helical" evidence="6">
    <location>
        <begin position="225"/>
        <end position="247"/>
    </location>
</feature>
<feature type="transmembrane region" description="Helical" evidence="6">
    <location>
        <begin position="184"/>
        <end position="204"/>
    </location>
</feature>
<feature type="transmembrane region" description="Helical" evidence="6">
    <location>
        <begin position="400"/>
        <end position="420"/>
    </location>
</feature>
<dbReference type="RefSeq" id="WP_179002246.1">
    <property type="nucleotide sequence ID" value="NZ_JBHSCO010000007.1"/>
</dbReference>
<keyword evidence="8" id="KW-1185">Reference proteome</keyword>
<evidence type="ECO:0000256" key="6">
    <source>
        <dbReference type="SAM" id="Phobius"/>
    </source>
</evidence>
<feature type="transmembrane region" description="Helical" evidence="6">
    <location>
        <begin position="95"/>
        <end position="118"/>
    </location>
</feature>
<dbReference type="Proteomes" id="UP001595719">
    <property type="component" value="Unassembled WGS sequence"/>
</dbReference>
<comment type="caution">
    <text evidence="7">The sequence shown here is derived from an EMBL/GenBank/DDBJ whole genome shotgun (WGS) entry which is preliminary data.</text>
</comment>
<dbReference type="PANTHER" id="PTHR30250">
    <property type="entry name" value="PST FAMILY PREDICTED COLANIC ACID TRANSPORTER"/>
    <property type="match status" value="1"/>
</dbReference>
<feature type="transmembrane region" description="Helical" evidence="6">
    <location>
        <begin position="339"/>
        <end position="360"/>
    </location>
</feature>
<keyword evidence="4 6" id="KW-1133">Transmembrane helix</keyword>
<evidence type="ECO:0000256" key="1">
    <source>
        <dbReference type="ARBA" id="ARBA00004651"/>
    </source>
</evidence>
<feature type="transmembrane region" description="Helical" evidence="6">
    <location>
        <begin position="156"/>
        <end position="178"/>
    </location>
</feature>
<reference evidence="8" key="1">
    <citation type="journal article" date="2019" name="Int. J. Syst. Evol. Microbiol.">
        <title>The Global Catalogue of Microorganisms (GCM) 10K type strain sequencing project: providing services to taxonomists for standard genome sequencing and annotation.</title>
        <authorList>
            <consortium name="The Broad Institute Genomics Platform"/>
            <consortium name="The Broad Institute Genome Sequencing Center for Infectious Disease"/>
            <person name="Wu L."/>
            <person name="Ma J."/>
        </authorList>
    </citation>
    <scope>NUCLEOTIDE SEQUENCE [LARGE SCALE GENOMIC DNA]</scope>
    <source>
        <strain evidence="8">CGMCC 1.15345</strain>
    </source>
</reference>
<evidence type="ECO:0000256" key="5">
    <source>
        <dbReference type="ARBA" id="ARBA00023136"/>
    </source>
</evidence>
<dbReference type="PANTHER" id="PTHR30250:SF11">
    <property type="entry name" value="O-ANTIGEN TRANSPORTER-RELATED"/>
    <property type="match status" value="1"/>
</dbReference>
<evidence type="ECO:0000313" key="8">
    <source>
        <dbReference type="Proteomes" id="UP001595719"/>
    </source>
</evidence>
<name>A0ABV8WAG9_9FLAO</name>
<sequence length="493" mass="55878">MIKEDNKEYKSVFKNTVAFGGLQSITILISALKGKFLAMFLGPAGLGVYNILLNSLNMITTVNDLGLEFSAVRSISEDVENESKVIRTVTIVRKLFLWTGILGAIFTILCSNFLSLWSFGSNNYTLSFVFLSLYVFFTTITKGQQTIFRGIRKIDFILKSGLVGSISGLIISFPLIYFYREKGIVPTLIITSLIVYFTSLYYFRKIKLQKANVQRSELLVESKDMIKLGIMLMVSILVGMVVKYLISIGISRIGNVNDVGLYTAATSISGQYVGFILTALSADYFPRLSTCHNNVEKLNKVVNDQAEVVLLLATPILIIMIITAPLLIRVLLTKEFMPIVTFIRFIALGSFFQLFSYCLGYISFAKNDKRTYLFLEAGFGASLHLIATLISYYFWGVDGFGYGFLIIYVVYTLVISIVTFRLYNFRVQKETLKFFIFNFFFILSSFLAFFILDSYLSYIIGILILVANMVYSYKQLNGKLDIKNIIKTKLRRR</sequence>
<keyword evidence="5 6" id="KW-0472">Membrane</keyword>
<accession>A0ABV8WAG9</accession>
<feature type="transmembrane region" description="Helical" evidence="6">
    <location>
        <begin position="306"/>
        <end position="327"/>
    </location>
</feature>
<dbReference type="EMBL" id="JBHSCO010000007">
    <property type="protein sequence ID" value="MFC4393734.1"/>
    <property type="molecule type" value="Genomic_DNA"/>
</dbReference>
<feature type="transmembrane region" description="Helical" evidence="6">
    <location>
        <begin position="36"/>
        <end position="53"/>
    </location>
</feature>
<keyword evidence="3 6" id="KW-0812">Transmembrane</keyword>
<dbReference type="Pfam" id="PF13440">
    <property type="entry name" value="Polysacc_synt_3"/>
    <property type="match status" value="1"/>
</dbReference>
<comment type="subcellular location">
    <subcellularLocation>
        <location evidence="1">Cell membrane</location>
        <topology evidence="1">Multi-pass membrane protein</topology>
    </subcellularLocation>
</comment>
<feature type="transmembrane region" description="Helical" evidence="6">
    <location>
        <begin position="455"/>
        <end position="473"/>
    </location>
</feature>
<proteinExistence type="predicted"/>
<gene>
    <name evidence="7" type="ORF">ACFOY0_22260</name>
</gene>
<protein>
    <submittedName>
        <fullName evidence="7">Oligosaccharide flippase family protein</fullName>
    </submittedName>
</protein>
<feature type="transmembrane region" description="Helical" evidence="6">
    <location>
        <begin position="432"/>
        <end position="449"/>
    </location>
</feature>
<evidence type="ECO:0000313" key="7">
    <source>
        <dbReference type="EMBL" id="MFC4393734.1"/>
    </source>
</evidence>